<proteinExistence type="inferred from homology"/>
<dbReference type="GO" id="GO:0006888">
    <property type="term" value="P:endoplasmic reticulum to Golgi vesicle-mediated transport"/>
    <property type="evidence" value="ECO:0007669"/>
    <property type="project" value="EnsemblFungi"/>
</dbReference>
<dbReference type="EC" id="2.5.1.60" evidence="6"/>
<dbReference type="GO" id="GO:0005968">
    <property type="term" value="C:Rab-protein geranylgeranyltransferase complex"/>
    <property type="evidence" value="ECO:0007669"/>
    <property type="project" value="EnsemblFungi"/>
</dbReference>
<dbReference type="STRING" id="1071381.G8C149"/>
<evidence type="ECO:0000313" key="7">
    <source>
        <dbReference type="EMBL" id="CCE65877.1"/>
    </source>
</evidence>
<dbReference type="KEGG" id="tpf:TPHA_0N00960"/>
<dbReference type="HOGENOM" id="CLU_031996_1_0_1"/>
<dbReference type="SUPFAM" id="SSF48439">
    <property type="entry name" value="Protein prenylyltransferase"/>
    <property type="match status" value="1"/>
</dbReference>
<dbReference type="OrthoDB" id="1658at2759"/>
<gene>
    <name evidence="7" type="primary">TPHA0N00960</name>
    <name evidence="7" type="ordered locus">TPHA_0N00960</name>
</gene>
<dbReference type="GO" id="GO:0006612">
    <property type="term" value="P:protein targeting to membrane"/>
    <property type="evidence" value="ECO:0007669"/>
    <property type="project" value="EnsemblFungi"/>
</dbReference>
<dbReference type="Pfam" id="PF01239">
    <property type="entry name" value="PPTA"/>
    <property type="match status" value="4"/>
</dbReference>
<dbReference type="Proteomes" id="UP000005666">
    <property type="component" value="Chromosome 14"/>
</dbReference>
<comment type="catalytic activity">
    <reaction evidence="5 6">
        <text>geranylgeranyl diphosphate + L-cysteinyl-[protein] = S-geranylgeranyl-L-cysteinyl-[protein] + diphosphate</text>
        <dbReference type="Rhea" id="RHEA:21240"/>
        <dbReference type="Rhea" id="RHEA-COMP:10131"/>
        <dbReference type="Rhea" id="RHEA-COMP:11537"/>
        <dbReference type="ChEBI" id="CHEBI:29950"/>
        <dbReference type="ChEBI" id="CHEBI:33019"/>
        <dbReference type="ChEBI" id="CHEBI:57533"/>
        <dbReference type="ChEBI" id="CHEBI:86021"/>
        <dbReference type="EC" id="2.5.1.60"/>
    </reaction>
</comment>
<dbReference type="AlphaFoldDB" id="G8C149"/>
<evidence type="ECO:0000256" key="2">
    <source>
        <dbReference type="ARBA" id="ARBA00022602"/>
    </source>
</evidence>
<dbReference type="PANTHER" id="PTHR11129">
    <property type="entry name" value="PROTEIN FARNESYLTRANSFERASE ALPHA SUBUNIT/RAB GERANYLGERANYL TRANSFERASE ALPHA SUBUNIT"/>
    <property type="match status" value="1"/>
</dbReference>
<evidence type="ECO:0000256" key="3">
    <source>
        <dbReference type="ARBA" id="ARBA00022679"/>
    </source>
</evidence>
<dbReference type="GO" id="GO:0097354">
    <property type="term" value="P:prenylation"/>
    <property type="evidence" value="ECO:0007669"/>
    <property type="project" value="UniProtKB-UniRule"/>
</dbReference>
<dbReference type="eggNOG" id="KOG0529">
    <property type="taxonomic scope" value="Eukaryota"/>
</dbReference>
<sequence>MHGVKRRQWNQELLEQKKLNDAKNINNYRRLTSTILGLKEKKEYSLDNLQKSKELLKINPEFNAVWNFRRDSIIALKEQLEAKFWEEELDFVMAELKIYPKVYWIWGHRVWVLNNYPGSPVSIWKRELLIVSKLLELDARNYHGWHYRRIVISSIENRTGESMDKEEFEYSSNKINNNISNFSAWHQRANMIPAMFANNEIEDKKKFIDDELKYITNAMYTDAEDQSVWIYIKWFLNSDIVSNTYTTEEYVKMIDDVKQNILIINQDDLDFSGKENAWCLKMLIVIEEISKRFGSQEECRTQEYVKKLIEIDPLRKNRYLHLRNKT</sequence>
<reference evidence="7 8" key="1">
    <citation type="journal article" date="2011" name="Proc. Natl. Acad. Sci. U.S.A.">
        <title>Evolutionary erosion of yeast sex chromosomes by mating-type switching accidents.</title>
        <authorList>
            <person name="Gordon J.L."/>
            <person name="Armisen D."/>
            <person name="Proux-Wera E."/>
            <person name="Oheigeartaigh S.S."/>
            <person name="Byrne K.P."/>
            <person name="Wolfe K.H."/>
        </authorList>
    </citation>
    <scope>NUCLEOTIDE SEQUENCE [LARGE SCALE GENOMIC DNA]</scope>
    <source>
        <strain evidence="8">ATCC 24235 / CBS 4417 / NBRC 1672 / NRRL Y-8282 / UCD 70-5</strain>
    </source>
</reference>
<accession>G8C149</accession>
<evidence type="ECO:0000313" key="8">
    <source>
        <dbReference type="Proteomes" id="UP000005666"/>
    </source>
</evidence>
<dbReference type="EMBL" id="HE612869">
    <property type="protein sequence ID" value="CCE65877.1"/>
    <property type="molecule type" value="Genomic_DNA"/>
</dbReference>
<dbReference type="GO" id="GO:0004663">
    <property type="term" value="F:Rab geranylgeranyltransferase activity"/>
    <property type="evidence" value="ECO:0007669"/>
    <property type="project" value="UniProtKB-UniRule"/>
</dbReference>
<name>G8C149_TETPH</name>
<dbReference type="PANTHER" id="PTHR11129:SF2">
    <property type="entry name" value="GERANYLGERANYL TRANSFERASE TYPE-2 SUBUNIT ALPHA"/>
    <property type="match status" value="1"/>
</dbReference>
<evidence type="ECO:0000256" key="5">
    <source>
        <dbReference type="ARBA" id="ARBA00047658"/>
    </source>
</evidence>
<evidence type="ECO:0000256" key="4">
    <source>
        <dbReference type="ARBA" id="ARBA00022737"/>
    </source>
</evidence>
<dbReference type="RefSeq" id="XP_003688311.1">
    <property type="nucleotide sequence ID" value="XM_003688263.1"/>
</dbReference>
<keyword evidence="8" id="KW-1185">Reference proteome</keyword>
<dbReference type="PROSITE" id="PS51147">
    <property type="entry name" value="PFTA"/>
    <property type="match status" value="5"/>
</dbReference>
<protein>
    <recommendedName>
        <fullName evidence="6">Geranylgeranyl transferase type-2 subunit alpha</fullName>
        <ecNumber evidence="6">2.5.1.60</ecNumber>
    </recommendedName>
    <alternativeName>
        <fullName evidence="6">Geranylgeranyl transferase type II subunit alpha</fullName>
    </alternativeName>
</protein>
<evidence type="ECO:0000256" key="6">
    <source>
        <dbReference type="RuleBase" id="RU367120"/>
    </source>
</evidence>
<dbReference type="GeneID" id="11530525"/>
<evidence type="ECO:0000256" key="1">
    <source>
        <dbReference type="ARBA" id="ARBA00006734"/>
    </source>
</evidence>
<dbReference type="Gene3D" id="1.25.40.120">
    <property type="entry name" value="Protein prenylyltransferase"/>
    <property type="match status" value="1"/>
</dbReference>
<dbReference type="InterPro" id="IPR002088">
    <property type="entry name" value="Prenyl_trans_a"/>
</dbReference>
<comment type="similarity">
    <text evidence="1 6">Belongs to the protein prenyltransferase subunit alpha family.</text>
</comment>
<dbReference type="OMA" id="TNAMFTD"/>
<dbReference type="GO" id="GO:0005777">
    <property type="term" value="C:peroxisome"/>
    <property type="evidence" value="ECO:0007669"/>
    <property type="project" value="EnsemblFungi"/>
</dbReference>
<keyword evidence="2 6" id="KW-0637">Prenyltransferase</keyword>
<organism evidence="7 8">
    <name type="scientific">Tetrapisispora phaffii (strain ATCC 24235 / CBS 4417 / NBRC 1672 / NRRL Y-8282 / UCD 70-5)</name>
    <name type="common">Yeast</name>
    <name type="synonym">Fabospora phaffii</name>
    <dbReference type="NCBI Taxonomy" id="1071381"/>
    <lineage>
        <taxon>Eukaryota</taxon>
        <taxon>Fungi</taxon>
        <taxon>Dikarya</taxon>
        <taxon>Ascomycota</taxon>
        <taxon>Saccharomycotina</taxon>
        <taxon>Saccharomycetes</taxon>
        <taxon>Saccharomycetales</taxon>
        <taxon>Saccharomycetaceae</taxon>
        <taxon>Tetrapisispora</taxon>
    </lineage>
</organism>
<keyword evidence="4" id="KW-0677">Repeat</keyword>
<comment type="function">
    <text evidence="6">Catalyzes the transfer of a geranyl-geranyl moiety from geranyl-geranyl pyrophosphate to cysteines occuring in specific C-terminal amino acid sequences.</text>
</comment>
<keyword evidence="3 6" id="KW-0808">Transferase</keyword>